<protein>
    <submittedName>
        <fullName evidence="2">DNA double-strand break repair nuclease NurA</fullName>
    </submittedName>
</protein>
<evidence type="ECO:0000313" key="2">
    <source>
        <dbReference type="EMBL" id="RSN71497.1"/>
    </source>
</evidence>
<dbReference type="SMART" id="SM00933">
    <property type="entry name" value="NurA"/>
    <property type="match status" value="1"/>
</dbReference>
<dbReference type="Pfam" id="PF09376">
    <property type="entry name" value="NurA"/>
    <property type="match status" value="1"/>
</dbReference>
<dbReference type="EMBL" id="RCOS01000174">
    <property type="protein sequence ID" value="RSN71497.1"/>
    <property type="molecule type" value="Genomic_DNA"/>
</dbReference>
<comment type="caution">
    <text evidence="2">The sequence shown here is derived from an EMBL/GenBank/DDBJ whole genome shotgun (WGS) entry which is preliminary data.</text>
</comment>
<organism evidence="2 3">
    <name type="scientific">Candidatus Methanodesulfokora washburnensis</name>
    <dbReference type="NCBI Taxonomy" id="2478471"/>
    <lineage>
        <taxon>Archaea</taxon>
        <taxon>Thermoproteota</taxon>
        <taxon>Candidatus Korarchaeia</taxon>
        <taxon>Candidatus Korarchaeia incertae sedis</taxon>
        <taxon>Candidatus Methanodesulfokora</taxon>
    </lineage>
</organism>
<dbReference type="InterPro" id="IPR018977">
    <property type="entry name" value="NurA_domain"/>
</dbReference>
<evidence type="ECO:0000313" key="3">
    <source>
        <dbReference type="Proteomes" id="UP000277582"/>
    </source>
</evidence>
<sequence length="373" mass="42854">MKYQDILELKKRMDFNLTEPEVLVKLVEGARSKGEKAQEDMRRLRGISSKIVNIFEEKGLLLKGEILDKVEFYEKRTTIGIDGSFQLVGGAGGIWYAPISVARIIFENGFGDQPRVDIFWADIQEISETEDNPNPKSDASLRMLIAESKAIFNWGAQGKQSFVFIDGPIVDPPAERSEDYVKDRCDGIKKCLEKSILIGCVKRSRDRFYIKYLENLFSDNQLKIKDNLDKFLTDQHLMLYLFSHIRSRGYFGPVFTKWIDISSVNETYESYKKHGVYIVCLFFQKSEASPVLRLDIPLLNPPEDGHKTDEIVLQAVKATDKWTYPGQDYPLPVILAHEKCNIREGCAQVLYEEIITKSRTADPYDQLVLMQLR</sequence>
<keyword evidence="3" id="KW-1185">Reference proteome</keyword>
<dbReference type="OrthoDB" id="15456at2157"/>
<proteinExistence type="predicted"/>
<accession>A0A3R9WZX8</accession>
<evidence type="ECO:0000259" key="1">
    <source>
        <dbReference type="SMART" id="SM00933"/>
    </source>
</evidence>
<reference evidence="2 3" key="1">
    <citation type="submission" date="2018-10" db="EMBL/GenBank/DDBJ databases">
        <title>Co-occurring genomic capacity for anaerobic methane metabolism and dissimilatory sulfite reduction discovered in the Korarchaeota.</title>
        <authorList>
            <person name="Mckay L.J."/>
            <person name="Dlakic M."/>
            <person name="Fields M.W."/>
            <person name="Delmont T.O."/>
            <person name="Eren A.M."/>
            <person name="Jay Z.J."/>
            <person name="Klingelsmith K.B."/>
            <person name="Rusch D.B."/>
            <person name="Inskeep W.P."/>
        </authorList>
    </citation>
    <scope>NUCLEOTIDE SEQUENCE [LARGE SCALE GENOMIC DNA]</scope>
    <source>
        <strain evidence="2 3">MDKW</strain>
    </source>
</reference>
<name>A0A3R9WZX8_9CREN</name>
<gene>
    <name evidence="2" type="ORF">D6D85_15955</name>
</gene>
<dbReference type="AlphaFoldDB" id="A0A3R9WZX8"/>
<dbReference type="Proteomes" id="UP000277582">
    <property type="component" value="Unassembled WGS sequence"/>
</dbReference>
<feature type="domain" description="NurA" evidence="1">
    <location>
        <begin position="76"/>
        <end position="342"/>
    </location>
</feature>
<dbReference type="RefSeq" id="WP_125672952.1">
    <property type="nucleotide sequence ID" value="NZ_RCOS01000174.1"/>
</dbReference>